<dbReference type="InterPro" id="IPR020568">
    <property type="entry name" value="Ribosomal_Su5_D2-typ_SF"/>
</dbReference>
<proteinExistence type="predicted"/>
<evidence type="ECO:0000313" key="3">
    <source>
        <dbReference type="Proteomes" id="UP001428817"/>
    </source>
</evidence>
<name>A0ABP9QC64_9PSEU</name>
<dbReference type="PROSITE" id="PS50106">
    <property type="entry name" value="PDZ"/>
    <property type="match status" value="1"/>
</dbReference>
<dbReference type="SMART" id="SM00228">
    <property type="entry name" value="PDZ"/>
    <property type="match status" value="1"/>
</dbReference>
<dbReference type="InterPro" id="IPR014721">
    <property type="entry name" value="Ribsml_uS5_D2-typ_fold_subgr"/>
</dbReference>
<keyword evidence="3" id="KW-1185">Reference proteome</keyword>
<dbReference type="InterPro" id="IPR036034">
    <property type="entry name" value="PDZ_sf"/>
</dbReference>
<dbReference type="Pfam" id="PF05362">
    <property type="entry name" value="Lon_C"/>
    <property type="match status" value="1"/>
</dbReference>
<dbReference type="InterPro" id="IPR027065">
    <property type="entry name" value="Lon_Prtase"/>
</dbReference>
<dbReference type="InterPro" id="IPR008269">
    <property type="entry name" value="Lon_proteolytic"/>
</dbReference>
<dbReference type="InterPro" id="IPR001478">
    <property type="entry name" value="PDZ"/>
</dbReference>
<dbReference type="Gene3D" id="3.30.230.10">
    <property type="match status" value="1"/>
</dbReference>
<dbReference type="Proteomes" id="UP001428817">
    <property type="component" value="Unassembled WGS sequence"/>
</dbReference>
<sequence>MTRRTQTLVYGLLVMFAAVVLASVVPVPLVALGPGPTFDTLGEVEGRTVVAVNGRPAYPTTGHLNMTTVAVTDDLTAMYALRFWLDRDYEVVPRATIYPPEKTHEQVEQENNQLFSDSETDAEVAALAFLREPVKVLVGDVVANAPAGGVLRAGDQLLTVNNVKVTSPVQVTELMRATKPGDVVHLSYLRGDAEVRQGTVTAGVRPGGPQGFLGITPQGEPFDPNQVVISLGKIGGPSAGLPFALAVVDKLTPGDLLGGRFVAGTGAINQYGDVAKIGGIPLKMLAARNAGATVFLVPAENCEEARGATPDGLQLVKVANLSDAVNAMNELKAGKPAPGC</sequence>
<dbReference type="EMBL" id="BAABJP010000015">
    <property type="protein sequence ID" value="GAA5158544.1"/>
    <property type="molecule type" value="Genomic_DNA"/>
</dbReference>
<feature type="domain" description="PDZ" evidence="1">
    <location>
        <begin position="136"/>
        <end position="178"/>
    </location>
</feature>
<comment type="caution">
    <text evidence="2">The sequence shown here is derived from an EMBL/GenBank/DDBJ whole genome shotgun (WGS) entry which is preliminary data.</text>
</comment>
<organism evidence="2 3">
    <name type="scientific">Pseudonocardia eucalypti</name>
    <dbReference type="NCBI Taxonomy" id="648755"/>
    <lineage>
        <taxon>Bacteria</taxon>
        <taxon>Bacillati</taxon>
        <taxon>Actinomycetota</taxon>
        <taxon>Actinomycetes</taxon>
        <taxon>Pseudonocardiales</taxon>
        <taxon>Pseudonocardiaceae</taxon>
        <taxon>Pseudonocardia</taxon>
    </lineage>
</organism>
<evidence type="ECO:0000259" key="1">
    <source>
        <dbReference type="PROSITE" id="PS50106"/>
    </source>
</evidence>
<accession>A0ABP9QC64</accession>
<evidence type="ECO:0000313" key="2">
    <source>
        <dbReference type="EMBL" id="GAA5158544.1"/>
    </source>
</evidence>
<protein>
    <submittedName>
        <fullName evidence="2">PDZ domain-containing protein</fullName>
    </submittedName>
</protein>
<dbReference type="Pfam" id="PF13180">
    <property type="entry name" value="PDZ_2"/>
    <property type="match status" value="1"/>
</dbReference>
<dbReference type="SUPFAM" id="SSF50156">
    <property type="entry name" value="PDZ domain-like"/>
    <property type="match status" value="1"/>
</dbReference>
<dbReference type="Gene3D" id="2.30.42.10">
    <property type="match status" value="1"/>
</dbReference>
<dbReference type="PANTHER" id="PTHR10046">
    <property type="entry name" value="ATP DEPENDENT LON PROTEASE FAMILY MEMBER"/>
    <property type="match status" value="1"/>
</dbReference>
<dbReference type="RefSeq" id="WP_185059075.1">
    <property type="nucleotide sequence ID" value="NZ_BAABJP010000015.1"/>
</dbReference>
<reference evidence="3" key="1">
    <citation type="journal article" date="2019" name="Int. J. Syst. Evol. Microbiol.">
        <title>The Global Catalogue of Microorganisms (GCM) 10K type strain sequencing project: providing services to taxonomists for standard genome sequencing and annotation.</title>
        <authorList>
            <consortium name="The Broad Institute Genomics Platform"/>
            <consortium name="The Broad Institute Genome Sequencing Center for Infectious Disease"/>
            <person name="Wu L."/>
            <person name="Ma J."/>
        </authorList>
    </citation>
    <scope>NUCLEOTIDE SEQUENCE [LARGE SCALE GENOMIC DNA]</scope>
    <source>
        <strain evidence="3">JCM 18303</strain>
    </source>
</reference>
<gene>
    <name evidence="2" type="ORF">GCM10023321_38490</name>
</gene>
<dbReference type="SUPFAM" id="SSF54211">
    <property type="entry name" value="Ribosomal protein S5 domain 2-like"/>
    <property type="match status" value="1"/>
</dbReference>